<evidence type="ECO:0000313" key="3">
    <source>
        <dbReference type="EMBL" id="RYU30719.1"/>
    </source>
</evidence>
<evidence type="ECO:0008006" key="6">
    <source>
        <dbReference type="Google" id="ProtNLM"/>
    </source>
</evidence>
<dbReference type="Proteomes" id="UP000281488">
    <property type="component" value="Unassembled WGS sequence"/>
</dbReference>
<accession>A0A8B3RSI1</accession>
<dbReference type="EMBL" id="SEWT01000010">
    <property type="protein sequence ID" value="RYU30719.1"/>
    <property type="molecule type" value="Genomic_DNA"/>
</dbReference>
<reference evidence="1" key="3">
    <citation type="journal article" date="2023" name="Pathogens">
        <title>Prevalence of Enterococcus spp. and the Whole-Genome Characteristics of Enterococcus faecium and Enterococcus faecalis Strains Isolated from Free-Living Birds in Poland.</title>
        <authorList>
            <person name="Kwit R."/>
            <person name="Zajac M."/>
            <person name="Smialowska-Weglinska A."/>
            <person name="Skarzynska M."/>
            <person name="Bomba A."/>
            <person name="Lalak A."/>
            <person name="Skrzypiec E."/>
            <person name="Wojdat D."/>
            <person name="Koza W."/>
            <person name="Mikos-Wojewoda E."/>
            <person name="Pasim P."/>
            <person name="Skora M."/>
            <person name="Polak M."/>
            <person name="Wiacek J."/>
            <person name="Wasyl D."/>
        </authorList>
    </citation>
    <scope>NUCLEOTIDE SEQUENCE</scope>
    <source>
        <strain evidence="1">691B_2</strain>
    </source>
</reference>
<reference evidence="1" key="4">
    <citation type="submission" date="2023-03" db="EMBL/GenBank/DDBJ databases">
        <authorList>
            <person name="Zajac M."/>
            <person name="Kwit R."/>
            <person name="Wasyl D."/>
        </authorList>
    </citation>
    <scope>NUCLEOTIDE SEQUENCE</scope>
    <source>
        <strain evidence="1">691B_2</strain>
    </source>
</reference>
<proteinExistence type="predicted"/>
<dbReference type="EMBL" id="JAREWH010000031">
    <property type="protein sequence ID" value="MDN3193744.1"/>
    <property type="molecule type" value="Genomic_DNA"/>
</dbReference>
<evidence type="ECO:0000313" key="2">
    <source>
        <dbReference type="EMBL" id="ROX29618.1"/>
    </source>
</evidence>
<evidence type="ECO:0000313" key="4">
    <source>
        <dbReference type="Proteomes" id="UP000281488"/>
    </source>
</evidence>
<reference evidence="3 5" key="2">
    <citation type="submission" date="2019-02" db="EMBL/GenBank/DDBJ databases">
        <title>From farm to fork: dissemination of Tn554::fexA-optrA in linezolid-resistant Enterococcus faecalis clones from chicken feces and meat in Tunisia.</title>
        <authorList>
            <person name="Tedim A.P."/>
            <person name="Elghaieb H."/>
            <person name="Abbassi M.S."/>
            <person name="Novais C."/>
            <person name="Hassen A."/>
            <person name="Peixe L."/>
            <person name="Freitas A.R."/>
        </authorList>
    </citation>
    <scope>NUCLEOTIDE SEQUENCE [LARGE SCALE GENOMIC DNA]</scope>
    <source>
        <strain evidence="3 5">728T</strain>
    </source>
</reference>
<evidence type="ECO:0000313" key="5">
    <source>
        <dbReference type="Proteomes" id="UP000292223"/>
    </source>
</evidence>
<dbReference type="AlphaFoldDB" id="A0A8B3RSI1"/>
<protein>
    <recommendedName>
        <fullName evidence="6">SIR2-like domain-containing protein</fullName>
    </recommendedName>
</protein>
<name>A0A8B3RSI1_ENTFL</name>
<comment type="caution">
    <text evidence="3">The sequence shown here is derived from an EMBL/GenBank/DDBJ whole genome shotgun (WGS) entry which is preliminary data.</text>
</comment>
<reference evidence="2 4" key="1">
    <citation type="submission" date="2018-10" db="EMBL/GenBank/DDBJ databases">
        <title>Genotypes and phenotypes of Enterococci isolated from broiler chickens.</title>
        <authorList>
            <person name="Muhammad A.R."/>
            <person name="Diarra M.S."/>
        </authorList>
    </citation>
    <scope>NUCLEOTIDE SEQUENCE [LARGE SCALE GENOMIC DNA]</scope>
    <source>
        <strain evidence="2 4">LIT2 A36'</strain>
    </source>
</reference>
<dbReference type="Proteomes" id="UP000292223">
    <property type="component" value="Unassembled WGS sequence"/>
</dbReference>
<sequence>MEGKKKLGFFFGAGAELGYGLPSGGKFALDIFKEPKEEDRESFRKLLANIDLQSQIAGQWLPNNFQSKRINVFGKGNFEEIISSSLEHRRKDILDYLEKFDSNIGEILLDWHLDEETIHDKFSRELNTEIGDKLYSQEIALNKKLADQVSLFGSQYFSAFLKLLELNPDSDLKRIIIAFLELLLGSLGQKLVSQLNEELFEKAPTTVNIFDDISGIFNINYSSVGKVGMEIVINQTREPVDKNTDINKIFIELGKTILEQIYSQTLDYQSLIDSHFRYLYNPKSQWAKFTKIAVFLYTVQRYIKNQTNIDEDKIKNGPGFYHDLIDIQNDFDLHAIGTTNYNSLIMDIFQENNIKNLNVYHLNGSVKDYYDPYKNRIINNLCEVKDREQIVVPFIFTQSGVKPLTSITMSQRYVELYEKFKECDSIAIIGYGFNGDDGHINGMFRSLIEEEQKNIHIFHYSTKKLSPPNIKTEYKKKLRIDSTQNLHVHLIDNRRFSEEEYWFKKL</sequence>
<dbReference type="Proteomes" id="UP001173174">
    <property type="component" value="Unassembled WGS sequence"/>
</dbReference>
<evidence type="ECO:0000313" key="1">
    <source>
        <dbReference type="EMBL" id="MDN3193744.1"/>
    </source>
</evidence>
<organism evidence="3 5">
    <name type="scientific">Enterococcus faecalis</name>
    <name type="common">Streptococcus faecalis</name>
    <dbReference type="NCBI Taxonomy" id="1351"/>
    <lineage>
        <taxon>Bacteria</taxon>
        <taxon>Bacillati</taxon>
        <taxon>Bacillota</taxon>
        <taxon>Bacilli</taxon>
        <taxon>Lactobacillales</taxon>
        <taxon>Enterococcaceae</taxon>
        <taxon>Enterococcus</taxon>
    </lineage>
</organism>
<dbReference type="EMBL" id="RKMZ01000012">
    <property type="protein sequence ID" value="ROX29618.1"/>
    <property type="molecule type" value="Genomic_DNA"/>
</dbReference>
<gene>
    <name evidence="2" type="ORF">EGW16_15105</name>
    <name evidence="3" type="ORF">EU507_13695</name>
    <name evidence="1" type="ORF">P0E79_14835</name>
</gene>
<dbReference type="RefSeq" id="WP_049096128.1">
    <property type="nucleotide sequence ID" value="NZ_JACZBP010000007.1"/>
</dbReference>